<gene>
    <name evidence="4" type="ORF">HX845_04850</name>
</gene>
<keyword evidence="3" id="KW-0732">Signal</keyword>
<dbReference type="Gene3D" id="2.40.160.10">
    <property type="entry name" value="Porin"/>
    <property type="match status" value="1"/>
</dbReference>
<comment type="caution">
    <text evidence="4">The sequence shown here is derived from an EMBL/GenBank/DDBJ whole genome shotgun (WGS) entry which is preliminary data.</text>
</comment>
<evidence type="ECO:0000256" key="1">
    <source>
        <dbReference type="ARBA" id="ARBA00009075"/>
    </source>
</evidence>
<dbReference type="PANTHER" id="PTHR34596:SF2">
    <property type="entry name" value="CHITOPORIN"/>
    <property type="match status" value="1"/>
</dbReference>
<accession>A0A7Y7XX43</accession>
<protein>
    <submittedName>
        <fullName evidence="4">OprD family porin</fullName>
    </submittedName>
</protein>
<dbReference type="Pfam" id="PF03573">
    <property type="entry name" value="OprD"/>
    <property type="match status" value="1"/>
</dbReference>
<dbReference type="GO" id="GO:0016020">
    <property type="term" value="C:membrane"/>
    <property type="evidence" value="ECO:0007669"/>
    <property type="project" value="InterPro"/>
</dbReference>
<dbReference type="InterPro" id="IPR005318">
    <property type="entry name" value="OM_porin_bac"/>
</dbReference>
<keyword evidence="2" id="KW-0813">Transport</keyword>
<evidence type="ECO:0000313" key="5">
    <source>
        <dbReference type="Proteomes" id="UP000517547"/>
    </source>
</evidence>
<evidence type="ECO:0000313" key="4">
    <source>
        <dbReference type="EMBL" id="NWC12968.1"/>
    </source>
</evidence>
<dbReference type="InterPro" id="IPR023614">
    <property type="entry name" value="Porin_dom_sf"/>
</dbReference>
<organism evidence="4 5">
    <name type="scientific">Pseudomonas gingeri</name>
    <dbReference type="NCBI Taxonomy" id="117681"/>
    <lineage>
        <taxon>Bacteria</taxon>
        <taxon>Pseudomonadati</taxon>
        <taxon>Pseudomonadota</taxon>
        <taxon>Gammaproteobacteria</taxon>
        <taxon>Pseudomonadales</taxon>
        <taxon>Pseudomonadaceae</taxon>
        <taxon>Pseudomonas</taxon>
    </lineage>
</organism>
<comment type="similarity">
    <text evidence="1">Belongs to the outer membrane porin (Opr) (TC 1.B.25) family.</text>
</comment>
<proteinExistence type="inferred from homology"/>
<name>A0A7Y7XX43_9PSED</name>
<dbReference type="GO" id="GO:0015288">
    <property type="term" value="F:porin activity"/>
    <property type="evidence" value="ECO:0007669"/>
    <property type="project" value="TreeGrafter"/>
</dbReference>
<dbReference type="PANTHER" id="PTHR34596">
    <property type="entry name" value="CHITOPORIN"/>
    <property type="match status" value="1"/>
</dbReference>
<reference evidence="4 5" key="1">
    <citation type="submission" date="2020-04" db="EMBL/GenBank/DDBJ databases">
        <title>Molecular characterization of pseudomonads from Agaricus bisporus reveal novel blotch 2 pathogens in Western Europe.</title>
        <authorList>
            <person name="Taparia T."/>
            <person name="Krijger M."/>
            <person name="Haynes E."/>
            <person name="Elpinstone J.G."/>
            <person name="Noble R."/>
            <person name="Van Der Wolf J."/>
        </authorList>
    </citation>
    <scope>NUCLEOTIDE SEQUENCE [LARGE SCALE GENOMIC DNA]</scope>
    <source>
        <strain evidence="4 5">IPO3738</strain>
    </source>
</reference>
<evidence type="ECO:0000256" key="2">
    <source>
        <dbReference type="ARBA" id="ARBA00022448"/>
    </source>
</evidence>
<dbReference type="AlphaFoldDB" id="A0A7Y7XX43"/>
<dbReference type="EMBL" id="JACAQE010000001">
    <property type="protein sequence ID" value="NWC12968.1"/>
    <property type="molecule type" value="Genomic_DNA"/>
</dbReference>
<evidence type="ECO:0000256" key="3">
    <source>
        <dbReference type="ARBA" id="ARBA00022729"/>
    </source>
</evidence>
<dbReference type="Proteomes" id="UP000517547">
    <property type="component" value="Unassembled WGS sequence"/>
</dbReference>
<sequence length="460" mass="50317">MRQHNKISRALQPTLFGLSLLSVSLPGLSLLGLAVAQPVRAEGFIDDAKARLDLRNVYFNQDNRSGPAAPSKLEEWGQGFILNFSSGYTQGPVGFGVDALGMLGVRLDSGRGTHGNPNSVTQGGFVFPTDSSGRAVDDFATLGLTGKVRIAKTELKAGTLLPKMPILVYNDGRLLPETFQGVQVTSRDFDHFTLTGGQVSQVKSRNSSNNENLAIAGAGGPAGQRSNKFNFAGVDYQVDPSLLLQYYYGNLEDFYQQHFLGLVHTRQLPVGSLKTDLRFFDSSSDGLNGTRAGRQEGYLSSGYHNNGEVDNRALAGLFTYSLGGHAVSLGYQHLNGSSDFPFLNQGDGSATYLITDRQTGARFQRAGENTWVAQYGYNFASLGLQGLTTQVTYQRGGQIKSDQGDQHEWERDLMVSYAFQSPMLRGFGMQWRNAMLRSTVASQRDLDENRVYLTYTVDLF</sequence>
<dbReference type="RefSeq" id="WP_042935049.1">
    <property type="nucleotide sequence ID" value="NZ_JACAQE010000001.1"/>
</dbReference>